<dbReference type="GO" id="GO:0003677">
    <property type="term" value="F:DNA binding"/>
    <property type="evidence" value="ECO:0007669"/>
    <property type="project" value="UniProtKB-KW"/>
</dbReference>
<feature type="domain" description="Grh/CP2 DB" evidence="9">
    <location>
        <begin position="241"/>
        <end position="475"/>
    </location>
</feature>
<feature type="compositionally biased region" description="Polar residues" evidence="8">
    <location>
        <begin position="162"/>
        <end position="174"/>
    </location>
</feature>
<keyword evidence="6 7" id="KW-0539">Nucleus</keyword>
<evidence type="ECO:0000256" key="2">
    <source>
        <dbReference type="ARBA" id="ARBA00010852"/>
    </source>
</evidence>
<dbReference type="InterPro" id="IPR057520">
    <property type="entry name" value="GRHL1/CP2_C"/>
</dbReference>
<evidence type="ECO:0000256" key="8">
    <source>
        <dbReference type="SAM" id="MobiDB-lite"/>
    </source>
</evidence>
<evidence type="ECO:0000256" key="3">
    <source>
        <dbReference type="ARBA" id="ARBA00023015"/>
    </source>
</evidence>
<evidence type="ECO:0000256" key="5">
    <source>
        <dbReference type="ARBA" id="ARBA00023163"/>
    </source>
</evidence>
<dbReference type="PANTHER" id="PTHR11037:SF21">
    <property type="entry name" value="GEMINI, ISOFORM C"/>
    <property type="match status" value="1"/>
</dbReference>
<evidence type="ECO:0000256" key="6">
    <source>
        <dbReference type="ARBA" id="ARBA00023242"/>
    </source>
</evidence>
<organism evidence="10 11">
    <name type="scientific">Hypothenemus hampei</name>
    <name type="common">Coffee berry borer</name>
    <dbReference type="NCBI Taxonomy" id="57062"/>
    <lineage>
        <taxon>Eukaryota</taxon>
        <taxon>Metazoa</taxon>
        <taxon>Ecdysozoa</taxon>
        <taxon>Arthropoda</taxon>
        <taxon>Hexapoda</taxon>
        <taxon>Insecta</taxon>
        <taxon>Pterygota</taxon>
        <taxon>Neoptera</taxon>
        <taxon>Endopterygota</taxon>
        <taxon>Coleoptera</taxon>
        <taxon>Polyphaga</taxon>
        <taxon>Cucujiformia</taxon>
        <taxon>Curculionidae</taxon>
        <taxon>Scolytinae</taxon>
        <taxon>Hypothenemus</taxon>
    </lineage>
</organism>
<evidence type="ECO:0000256" key="4">
    <source>
        <dbReference type="ARBA" id="ARBA00023125"/>
    </source>
</evidence>
<keyword evidence="11" id="KW-1185">Reference proteome</keyword>
<dbReference type="PROSITE" id="PS51968">
    <property type="entry name" value="GRH_CP2_DB"/>
    <property type="match status" value="1"/>
</dbReference>
<dbReference type="AlphaFoldDB" id="A0ABD1F8K9"/>
<feature type="compositionally biased region" description="Low complexity" evidence="8">
    <location>
        <begin position="12"/>
        <end position="26"/>
    </location>
</feature>
<dbReference type="Gene3D" id="1.10.150.50">
    <property type="entry name" value="Transcription Factor, Ets-1"/>
    <property type="match status" value="1"/>
</dbReference>
<dbReference type="SUPFAM" id="SSF47769">
    <property type="entry name" value="SAM/Pointed domain"/>
    <property type="match status" value="1"/>
</dbReference>
<dbReference type="GO" id="GO:0005634">
    <property type="term" value="C:nucleus"/>
    <property type="evidence" value="ECO:0007669"/>
    <property type="project" value="UniProtKB-SubCell"/>
</dbReference>
<reference evidence="10 11" key="1">
    <citation type="submission" date="2024-05" db="EMBL/GenBank/DDBJ databases">
        <title>Genetic variation in Jamaican populations of the coffee berry borer (Hypothenemus hampei).</title>
        <authorList>
            <person name="Errbii M."/>
            <person name="Myrie A."/>
        </authorList>
    </citation>
    <scope>NUCLEOTIDE SEQUENCE [LARGE SCALE GENOMIC DNA]</scope>
    <source>
        <strain evidence="10">JA-Hopewell-2020-01-JO</strain>
        <tissue evidence="10">Whole body</tissue>
    </source>
</reference>
<feature type="compositionally biased region" description="Polar residues" evidence="8">
    <location>
        <begin position="181"/>
        <end position="190"/>
    </location>
</feature>
<dbReference type="Pfam" id="PF25416">
    <property type="entry name" value="GRHL1_C"/>
    <property type="match status" value="1"/>
</dbReference>
<keyword evidence="5" id="KW-0804">Transcription</keyword>
<feature type="region of interest" description="Disordered" evidence="8">
    <location>
        <begin position="1"/>
        <end position="27"/>
    </location>
</feature>
<proteinExistence type="inferred from homology"/>
<dbReference type="InterPro" id="IPR007604">
    <property type="entry name" value="CP2"/>
</dbReference>
<protein>
    <recommendedName>
        <fullName evidence="9">Grh/CP2 DB domain-containing protein</fullName>
    </recommendedName>
</protein>
<evidence type="ECO:0000313" key="11">
    <source>
        <dbReference type="Proteomes" id="UP001566132"/>
    </source>
</evidence>
<dbReference type="PANTHER" id="PTHR11037">
    <property type="entry name" value="TRANSCRIPTION FACTOR CP2"/>
    <property type="match status" value="1"/>
</dbReference>
<accession>A0ABD1F8K9</accession>
<dbReference type="InterPro" id="IPR040167">
    <property type="entry name" value="TF_CP2-like"/>
</dbReference>
<dbReference type="Pfam" id="PF18016">
    <property type="entry name" value="SAM_3"/>
    <property type="match status" value="1"/>
</dbReference>
<sequence length="614" mass="70022">MEFKLCTNDVLSNETSSSSTSSSKESWNGIIMDNGEEYFSWNPLKMDGDEKLQMTKKRKASIEDHHRGKQHYRISKSPLGFDQKNDSERKKGLQNGKGTVRMPHWQVDDYVDIHQDLDNPLNLEQNLTTTSYNSESILSINGMTGFKQESPSPTLNELALHSNRQSPTSTQQGLTAVMGNPATNNGTMEETSQNMFNNTINQLFSQSALVNLHSVIDNSNLTSSHSQDNYAISSTNYNVIEDCRFQYVLAAATSIATKQNEDTLTYLNQGQSYEVKLKKLGDLSMYRGKLLKSIIRICFHERRLQYMEKEQMEAWQKARPGDRILEVDVPLSYGAFDITQPNSALNVISFVWDPTKEVGVYIKVNCISTEFTPKKHGGEKGVPFRIQVETYQNSEVLSNAKRLHAAACQIKVFKLKGADRKHKQDREKIMKRPLAEQEKYQPSYDCTVLNDCFNGNLLTQFSSPDETSHWLTVNRFDKYLDLFSRFSGSDMLRMSREDFVQICGHADGIRLHNALHLKAIAPKLKLYVCRENMSVFNALYLSTHSHTELLQKLCSMFNINIDQVKAVYLEGPHSIHVQLTDDVLKHIEEETMFALSVAQENGMFILLLKRKTKQ</sequence>
<feature type="region of interest" description="Disordered" evidence="8">
    <location>
        <begin position="162"/>
        <end position="190"/>
    </location>
</feature>
<dbReference type="InterPro" id="IPR013761">
    <property type="entry name" value="SAM/pointed_sf"/>
</dbReference>
<comment type="similarity">
    <text evidence="2">Belongs to the grh/CP2 family. CP2 subfamily.</text>
</comment>
<dbReference type="InterPro" id="IPR041418">
    <property type="entry name" value="SAM_3"/>
</dbReference>
<keyword evidence="3" id="KW-0805">Transcription regulation</keyword>
<gene>
    <name evidence="10" type="ORF">ABEB36_003261</name>
</gene>
<evidence type="ECO:0000256" key="7">
    <source>
        <dbReference type="PROSITE-ProRule" id="PRU01313"/>
    </source>
</evidence>
<comment type="subcellular location">
    <subcellularLocation>
        <location evidence="1 7">Nucleus</location>
    </subcellularLocation>
</comment>
<dbReference type="EMBL" id="JBDJPC010000002">
    <property type="protein sequence ID" value="KAL1513923.1"/>
    <property type="molecule type" value="Genomic_DNA"/>
</dbReference>
<name>A0ABD1F8K9_HYPHA</name>
<feature type="region of interest" description="Disordered" evidence="8">
    <location>
        <begin position="59"/>
        <end position="100"/>
    </location>
</feature>
<evidence type="ECO:0000256" key="1">
    <source>
        <dbReference type="ARBA" id="ARBA00004123"/>
    </source>
</evidence>
<comment type="caution">
    <text evidence="10">The sequence shown here is derived from an EMBL/GenBank/DDBJ whole genome shotgun (WGS) entry which is preliminary data.</text>
</comment>
<dbReference type="Pfam" id="PF04516">
    <property type="entry name" value="CP2"/>
    <property type="match status" value="1"/>
</dbReference>
<keyword evidence="4 7" id="KW-0238">DNA-binding</keyword>
<evidence type="ECO:0000313" key="10">
    <source>
        <dbReference type="EMBL" id="KAL1513923.1"/>
    </source>
</evidence>
<evidence type="ECO:0000259" key="9">
    <source>
        <dbReference type="PROSITE" id="PS51968"/>
    </source>
</evidence>
<dbReference type="Proteomes" id="UP001566132">
    <property type="component" value="Unassembled WGS sequence"/>
</dbReference>